<dbReference type="Gene3D" id="3.30.70.1430">
    <property type="entry name" value="Multidrug efflux transporter AcrB pore domain"/>
    <property type="match status" value="2"/>
</dbReference>
<dbReference type="Proteomes" id="UP000636505">
    <property type="component" value="Unassembled WGS sequence"/>
</dbReference>
<protein>
    <submittedName>
        <fullName evidence="2">Efflux RND transporter permease subunit</fullName>
    </submittedName>
</protein>
<dbReference type="PANTHER" id="PTHR32063">
    <property type="match status" value="1"/>
</dbReference>
<feature type="transmembrane region" description="Helical" evidence="1">
    <location>
        <begin position="358"/>
        <end position="381"/>
    </location>
</feature>
<reference evidence="2" key="1">
    <citation type="submission" date="2020-10" db="EMBL/GenBank/DDBJ databases">
        <authorList>
            <person name="Castelo-Branco R."/>
            <person name="Eusebio N."/>
            <person name="Adriana R."/>
            <person name="Vieira A."/>
            <person name="Brugerolle De Fraissinette N."/>
            <person name="Rezende De Castro R."/>
            <person name="Schneider M.P."/>
            <person name="Vasconcelos V."/>
            <person name="Leao P.N."/>
        </authorList>
    </citation>
    <scope>NUCLEOTIDE SEQUENCE</scope>
    <source>
        <strain evidence="2">LEGE 07310</strain>
    </source>
</reference>
<keyword evidence="3" id="KW-1185">Reference proteome</keyword>
<feature type="transmembrane region" description="Helical" evidence="1">
    <location>
        <begin position="909"/>
        <end position="928"/>
    </location>
</feature>
<accession>A0A8J7AT74</accession>
<keyword evidence="1" id="KW-0472">Membrane</keyword>
<gene>
    <name evidence="2" type="ORF">IQ241_01560</name>
</gene>
<proteinExistence type="predicted"/>
<dbReference type="PANTHER" id="PTHR32063:SF18">
    <property type="entry name" value="CATION EFFLUX SYSTEM PROTEIN"/>
    <property type="match status" value="1"/>
</dbReference>
<dbReference type="Gene3D" id="3.30.70.1440">
    <property type="entry name" value="Multidrug efflux transporter AcrB pore domain"/>
    <property type="match status" value="1"/>
</dbReference>
<evidence type="ECO:0000313" key="3">
    <source>
        <dbReference type="Proteomes" id="UP000636505"/>
    </source>
</evidence>
<dbReference type="PRINTS" id="PR00702">
    <property type="entry name" value="ACRIFLAVINRP"/>
</dbReference>
<dbReference type="Pfam" id="PF00873">
    <property type="entry name" value="ACR_tran"/>
    <property type="match status" value="1"/>
</dbReference>
<dbReference type="AlphaFoldDB" id="A0A8J7AT74"/>
<dbReference type="Gene3D" id="3.30.70.1320">
    <property type="entry name" value="Multidrug efflux transporter AcrB pore domain like"/>
    <property type="match status" value="1"/>
</dbReference>
<dbReference type="Gene3D" id="1.20.1640.10">
    <property type="entry name" value="Multidrug efflux transporter AcrB transmembrane domain"/>
    <property type="match status" value="2"/>
</dbReference>
<dbReference type="GO" id="GO:0005886">
    <property type="term" value="C:plasma membrane"/>
    <property type="evidence" value="ECO:0007669"/>
    <property type="project" value="TreeGrafter"/>
</dbReference>
<dbReference type="RefSeq" id="WP_193904655.1">
    <property type="nucleotide sequence ID" value="NZ_JADEXG010000002.1"/>
</dbReference>
<dbReference type="InterPro" id="IPR027463">
    <property type="entry name" value="AcrB_DN_DC_subdom"/>
</dbReference>
<feature type="transmembrane region" description="Helical" evidence="1">
    <location>
        <begin position="546"/>
        <end position="565"/>
    </location>
</feature>
<dbReference type="Gene3D" id="3.30.2090.10">
    <property type="entry name" value="Multidrug efflux transporter AcrB TolC docking domain, DN and DC subdomains"/>
    <property type="match status" value="2"/>
</dbReference>
<keyword evidence="1" id="KW-1133">Transmembrane helix</keyword>
<feature type="transmembrane region" description="Helical" evidence="1">
    <location>
        <begin position="882"/>
        <end position="902"/>
    </location>
</feature>
<dbReference type="InterPro" id="IPR001036">
    <property type="entry name" value="Acrflvin-R"/>
</dbReference>
<sequence length="1042" mass="113591">MVRPFYQNIRLLILTIILILGWGLSSYQGLPRQEDPELVARTAVVTTAFPGASAERVEALVTTVLEAEIAEIEEVDVLSSTSRVGFSIVSVELVDAVENAQPIWSKVRDQMDDAAARFPPGAAEPELEETNMKAYTIITSLTWNLPDAPNYAVLRRYAEELAVIMRGVEGTEEVEFFGSPDEEILVEIDAAELVGVGLSPQQLANQVSLSDAKVSAGQLRSPDRNIAMEVESELETLEQIRQIPIQTGNGQFTRLSDIARVERGVRYPLTDRAIISGKPAVVVGVMMKSGLRIDQWAAEMRGEIEAFRDRVPQGVSLDIIFDQSGYVADRISTLLSNLVMGAGLVVGVTLVSMGWRSAIVVGAALPLSIFAVFGWMSVFGLPIHQMSVTGLIIALGLLIDNAIVVVDEIQTEMQHGEDPRHAVTKTVKYLQVPLFASTLTTVMTFLPIYLLPGGAGEFVGSIALSVILSLVSSLVISLTVIAALAGRMLGNSTHHYEAARQKSQKSWRDQIVMTLMKPGAWWNEGISLPGRPYRWSIGRAVARPRLAIALSLSIPLLGFILAQTIDNQFFPLLDRDQFHIEVELSSQTAIEQTEAKVMQARQAILAHKNVQNVHWFVGESVPKFYYNLTGSRQNQPYYAQAMVQLKSEDGVQALVRELQEELDTLLPAARIIVQKFQQGPPFNAPVEMRIYGPDLTELRRLGMEVRKMMTTIPDVISVRDDLTEGRPTLSLSVDNEQVQQAGLSNTAIAQQLAAYSEGVTGGAILESTENLPVRIRLSNRDRASLQALASLDLRPDQAQDREFRPTSALGEFDLLPQLASIARREEQRVNTVQAFVTSGVLPDTVLTALQEKLEAENFQLPSGYRYEFGGEYAERQTAVGNLLLYVPILALIMVTALVLSLGSFRQAGIIAAVAVAAIGMALFSLKIFDSLLGFMAIVGTMGLVGIAINDSIVVLSAFNEDPAASQGDPRAVQQVLLKATRHVLTTTVTTITGFIPLLMGGDPFWRPLAIAIAGGIGGSSLLALYFVPAAYLLLCHRKKTSA</sequence>
<dbReference type="SUPFAM" id="SSF82693">
    <property type="entry name" value="Multidrug efflux transporter AcrB pore domain, PN1, PN2, PC1 and PC2 subdomains"/>
    <property type="match status" value="2"/>
</dbReference>
<dbReference type="SUPFAM" id="SSF82866">
    <property type="entry name" value="Multidrug efflux transporter AcrB transmembrane domain"/>
    <property type="match status" value="2"/>
</dbReference>
<feature type="transmembrane region" description="Helical" evidence="1">
    <location>
        <begin position="1010"/>
        <end position="1034"/>
    </location>
</feature>
<feature type="transmembrane region" description="Helical" evidence="1">
    <location>
        <begin position="934"/>
        <end position="958"/>
    </location>
</feature>
<evidence type="ECO:0000313" key="2">
    <source>
        <dbReference type="EMBL" id="MBE9075993.1"/>
    </source>
</evidence>
<feature type="transmembrane region" description="Helical" evidence="1">
    <location>
        <begin position="331"/>
        <end position="351"/>
    </location>
</feature>
<dbReference type="GO" id="GO:0042910">
    <property type="term" value="F:xenobiotic transmembrane transporter activity"/>
    <property type="evidence" value="ECO:0007669"/>
    <property type="project" value="TreeGrafter"/>
</dbReference>
<evidence type="ECO:0000256" key="1">
    <source>
        <dbReference type="SAM" id="Phobius"/>
    </source>
</evidence>
<keyword evidence="1" id="KW-0812">Transmembrane</keyword>
<feature type="transmembrane region" description="Helical" evidence="1">
    <location>
        <begin position="427"/>
        <end position="450"/>
    </location>
</feature>
<dbReference type="EMBL" id="JADEXG010000002">
    <property type="protein sequence ID" value="MBE9075993.1"/>
    <property type="molecule type" value="Genomic_DNA"/>
</dbReference>
<organism evidence="2 3">
    <name type="scientific">Vasconcelosia minhoensis LEGE 07310</name>
    <dbReference type="NCBI Taxonomy" id="915328"/>
    <lineage>
        <taxon>Bacteria</taxon>
        <taxon>Bacillati</taxon>
        <taxon>Cyanobacteriota</taxon>
        <taxon>Cyanophyceae</taxon>
        <taxon>Nodosilineales</taxon>
        <taxon>Cymatolegaceae</taxon>
        <taxon>Vasconcelosia</taxon>
        <taxon>Vasconcelosia minhoensis</taxon>
    </lineage>
</organism>
<name>A0A8J7AT74_9CYAN</name>
<dbReference type="SUPFAM" id="SSF82714">
    <property type="entry name" value="Multidrug efflux transporter AcrB TolC docking domain, DN and DC subdomains"/>
    <property type="match status" value="2"/>
</dbReference>
<feature type="transmembrane region" description="Helical" evidence="1">
    <location>
        <begin position="462"/>
        <end position="485"/>
    </location>
</feature>
<comment type="caution">
    <text evidence="2">The sequence shown here is derived from an EMBL/GenBank/DDBJ whole genome shotgun (WGS) entry which is preliminary data.</text>
</comment>
<feature type="transmembrane region" description="Helical" evidence="1">
    <location>
        <begin position="979"/>
        <end position="998"/>
    </location>
</feature>
<feature type="transmembrane region" description="Helical" evidence="1">
    <location>
        <begin position="387"/>
        <end position="406"/>
    </location>
</feature>